<proteinExistence type="inferred from homology"/>
<feature type="region of interest" description="Disordered" evidence="2">
    <location>
        <begin position="150"/>
        <end position="178"/>
    </location>
</feature>
<organism evidence="5 6">
    <name type="scientific">Jatrophihabitans cynanchi</name>
    <dbReference type="NCBI Taxonomy" id="2944128"/>
    <lineage>
        <taxon>Bacteria</taxon>
        <taxon>Bacillati</taxon>
        <taxon>Actinomycetota</taxon>
        <taxon>Actinomycetes</taxon>
        <taxon>Jatrophihabitantales</taxon>
        <taxon>Jatrophihabitantaceae</taxon>
        <taxon>Jatrophihabitans</taxon>
    </lineage>
</organism>
<dbReference type="Pfam" id="PF01575">
    <property type="entry name" value="MaoC_dehydratas"/>
    <property type="match status" value="1"/>
</dbReference>
<dbReference type="InterPro" id="IPR029069">
    <property type="entry name" value="HotDog_dom_sf"/>
</dbReference>
<dbReference type="PANTHER" id="PTHR13078">
    <property type="entry name" value="PEROXISOMAL MULTIFUNCTIONAL ENZYME TYPE 2-RELATED"/>
    <property type="match status" value="1"/>
</dbReference>
<keyword evidence="6" id="KW-1185">Reference proteome</keyword>
<accession>A0ABY7JYY7</accession>
<sequence length="303" mass="31711">MPIDVAAALGAEPAACELSWTEPDVLLYHLSLGAGAYRTDPAELRWTYERDLQVLPTFALVAGGRAATMRSGAPMRLPGIDVDLRKILHAGQAITLHAPIPVCASVRSTSRVAQVWDKGKAAVIVLQNEVADLDGRPLWTATSQIWARGEGGFSGGPPAGEGVAGGGGDAGPDTSWAAPERPPDLVLDSPTSTQSAMLYRLNGDLNPLHVDPQFAAAAGLDRPILHGLASYGIACKAVVDEVLGGDASLVRDYAARFAGVLVPGESIRTRIWRNGERLTLQACCPERDGAPVLTHATMTVGAS</sequence>
<feature type="domain" description="MaoC-like" evidence="3">
    <location>
        <begin position="178"/>
        <end position="277"/>
    </location>
</feature>
<dbReference type="Proteomes" id="UP001164693">
    <property type="component" value="Chromosome"/>
</dbReference>
<evidence type="ECO:0000259" key="4">
    <source>
        <dbReference type="Pfam" id="PF22622"/>
    </source>
</evidence>
<dbReference type="Pfam" id="PF22622">
    <property type="entry name" value="MFE-2_hydrat-2_N"/>
    <property type="match status" value="1"/>
</dbReference>
<evidence type="ECO:0000256" key="2">
    <source>
        <dbReference type="SAM" id="MobiDB-lite"/>
    </source>
</evidence>
<evidence type="ECO:0000256" key="1">
    <source>
        <dbReference type="ARBA" id="ARBA00005254"/>
    </source>
</evidence>
<dbReference type="PANTHER" id="PTHR13078:SF59">
    <property type="entry name" value="ENOYL-COA HYDRATASE CHSH3"/>
    <property type="match status" value="1"/>
</dbReference>
<dbReference type="RefSeq" id="WP_269442901.1">
    <property type="nucleotide sequence ID" value="NZ_CP097463.1"/>
</dbReference>
<dbReference type="SUPFAM" id="SSF54637">
    <property type="entry name" value="Thioesterase/thiol ester dehydrase-isomerase"/>
    <property type="match status" value="2"/>
</dbReference>
<feature type="domain" description="Peroxisomal multifunctional enzyme type 2-like N-terminal" evidence="4">
    <location>
        <begin position="20"/>
        <end position="149"/>
    </location>
</feature>
<reference evidence="5" key="1">
    <citation type="submission" date="2022-05" db="EMBL/GenBank/DDBJ databases">
        <title>Jatrophihabitans sp. SB3-54 whole genome sequence.</title>
        <authorList>
            <person name="Suh M.K."/>
            <person name="Eom M.K."/>
            <person name="Kim J.S."/>
            <person name="Kim H.S."/>
            <person name="Do H.E."/>
            <person name="Shin Y.K."/>
            <person name="Lee J.-S."/>
        </authorList>
    </citation>
    <scope>NUCLEOTIDE SEQUENCE</scope>
    <source>
        <strain evidence="5">SB3-54</strain>
    </source>
</reference>
<comment type="similarity">
    <text evidence="1">Belongs to the enoyl-CoA hydratase/isomerase family.</text>
</comment>
<evidence type="ECO:0000313" key="5">
    <source>
        <dbReference type="EMBL" id="WAX56369.1"/>
    </source>
</evidence>
<evidence type="ECO:0000313" key="6">
    <source>
        <dbReference type="Proteomes" id="UP001164693"/>
    </source>
</evidence>
<name>A0ABY7JYY7_9ACTN</name>
<gene>
    <name evidence="5" type="ORF">M6B22_17770</name>
</gene>
<dbReference type="InterPro" id="IPR054357">
    <property type="entry name" value="MFE-2_N"/>
</dbReference>
<evidence type="ECO:0000259" key="3">
    <source>
        <dbReference type="Pfam" id="PF01575"/>
    </source>
</evidence>
<dbReference type="InterPro" id="IPR002539">
    <property type="entry name" value="MaoC-like_dom"/>
</dbReference>
<dbReference type="EMBL" id="CP097463">
    <property type="protein sequence ID" value="WAX56369.1"/>
    <property type="molecule type" value="Genomic_DNA"/>
</dbReference>
<dbReference type="Gene3D" id="3.10.129.10">
    <property type="entry name" value="Hotdog Thioesterase"/>
    <property type="match status" value="1"/>
</dbReference>
<dbReference type="CDD" id="cd03448">
    <property type="entry name" value="HDE_HSD"/>
    <property type="match status" value="1"/>
</dbReference>
<protein>
    <submittedName>
        <fullName evidence="5">MaoC family dehydratase N-terminal domain-containing protein</fullName>
    </submittedName>
</protein>
<feature type="compositionally biased region" description="Gly residues" evidence="2">
    <location>
        <begin position="150"/>
        <end position="170"/>
    </location>
</feature>